<proteinExistence type="inferred from homology"/>
<accession>A0AAN6VJ93</accession>
<feature type="domain" description="Peptidase S33 tripeptidyl aminopeptidase-like C-terminal" evidence="5">
    <location>
        <begin position="389"/>
        <end position="491"/>
    </location>
</feature>
<dbReference type="InterPro" id="IPR051601">
    <property type="entry name" value="Serine_prot/Carboxylest_S33"/>
</dbReference>
<evidence type="ECO:0000313" key="6">
    <source>
        <dbReference type="EMBL" id="KAK4152578.1"/>
    </source>
</evidence>
<evidence type="ECO:0000256" key="2">
    <source>
        <dbReference type="ARBA" id="ARBA00022801"/>
    </source>
</evidence>
<dbReference type="Proteomes" id="UP001302745">
    <property type="component" value="Unassembled WGS sequence"/>
</dbReference>
<evidence type="ECO:0000259" key="4">
    <source>
        <dbReference type="Pfam" id="PF00561"/>
    </source>
</evidence>
<protein>
    <submittedName>
        <fullName evidence="6">TAP-like protein-domain-containing protein</fullName>
    </submittedName>
</protein>
<dbReference type="PANTHER" id="PTHR43248:SF25">
    <property type="entry name" value="AB HYDROLASE-1 DOMAIN-CONTAINING PROTEIN-RELATED"/>
    <property type="match status" value="1"/>
</dbReference>
<dbReference type="InterPro" id="IPR029058">
    <property type="entry name" value="AB_hydrolase_fold"/>
</dbReference>
<dbReference type="Gene3D" id="3.40.50.1820">
    <property type="entry name" value="alpha/beta hydrolase"/>
    <property type="match status" value="1"/>
</dbReference>
<sequence length="499" mass="53738">MVLFRLFTQLALASGALATPLYSRDSHTPQGITWGPCDFETTGSGPIECGTLSVPLDYTNATSSEKLTLSLIKSPSRSKTKTVKKSILFNFGGPGYEAIHSLNGVADYLHLGLGKTLTFSCFDNATERVIAASKYPLLPTDAYERALVDTYANMQALTNVCQEKNKGSQNPEFLGTAFVARDLMSVVDALGEDGLLRFWGFSYGSLLGATVAAMFPSRMDRVILDGVVNARNYYYRLGIDVDQLLSADDAFRAVLSQCIEAGPDKCALASVNSNAADLETTLLRVADDFGKSPVAAGTTVINSRLVMELYFVVIKYTSGLATTAMHINNLVAGTNLTEVADYYNSLMTGVAMGDDDAFYGIKCSDTFPRAYTLSDLMPDVERIIETSEIFGASLAGLTTQCATWPWKAKEMYSGPFEGIKTKSPVLFFGNTYDPVTPLANAKNMSAGFEGSVFVEQYGFGHATISQFSNCTAQIVQTYFANGTLPASGTVCEVNSPLFG</sequence>
<comment type="caution">
    <text evidence="6">The sequence shown here is derived from an EMBL/GenBank/DDBJ whole genome shotgun (WGS) entry which is preliminary data.</text>
</comment>
<feature type="signal peptide" evidence="3">
    <location>
        <begin position="1"/>
        <end position="18"/>
    </location>
</feature>
<evidence type="ECO:0000256" key="1">
    <source>
        <dbReference type="ARBA" id="ARBA00010088"/>
    </source>
</evidence>
<dbReference type="PANTHER" id="PTHR43248">
    <property type="entry name" value="2-SUCCINYL-6-HYDROXY-2,4-CYCLOHEXADIENE-1-CARBOXYLATE SYNTHASE"/>
    <property type="match status" value="1"/>
</dbReference>
<evidence type="ECO:0000259" key="5">
    <source>
        <dbReference type="Pfam" id="PF08386"/>
    </source>
</evidence>
<dbReference type="EMBL" id="MU856969">
    <property type="protein sequence ID" value="KAK4152578.1"/>
    <property type="molecule type" value="Genomic_DNA"/>
</dbReference>
<comment type="similarity">
    <text evidence="1">Belongs to the peptidase S33 family.</text>
</comment>
<evidence type="ECO:0000313" key="7">
    <source>
        <dbReference type="Proteomes" id="UP001302745"/>
    </source>
</evidence>
<name>A0AAN6VJ93_9PEZI</name>
<keyword evidence="2" id="KW-0378">Hydrolase</keyword>
<keyword evidence="7" id="KW-1185">Reference proteome</keyword>
<feature type="domain" description="AB hydrolase-1" evidence="4">
    <location>
        <begin position="175"/>
        <end position="227"/>
    </location>
</feature>
<dbReference type="InterPro" id="IPR000073">
    <property type="entry name" value="AB_hydrolase_1"/>
</dbReference>
<dbReference type="SUPFAM" id="SSF53474">
    <property type="entry name" value="alpha/beta-Hydrolases"/>
    <property type="match status" value="1"/>
</dbReference>
<dbReference type="Pfam" id="PF08386">
    <property type="entry name" value="Abhydrolase_4"/>
    <property type="match status" value="1"/>
</dbReference>
<dbReference type="InterPro" id="IPR013595">
    <property type="entry name" value="Pept_S33_TAP-like_C"/>
</dbReference>
<gene>
    <name evidence="6" type="ORF">C8A00DRAFT_44388</name>
</gene>
<feature type="chain" id="PRO_5042982101" evidence="3">
    <location>
        <begin position="19"/>
        <end position="499"/>
    </location>
</feature>
<organism evidence="6 7">
    <name type="scientific">Chaetomidium leptoderma</name>
    <dbReference type="NCBI Taxonomy" id="669021"/>
    <lineage>
        <taxon>Eukaryota</taxon>
        <taxon>Fungi</taxon>
        <taxon>Dikarya</taxon>
        <taxon>Ascomycota</taxon>
        <taxon>Pezizomycotina</taxon>
        <taxon>Sordariomycetes</taxon>
        <taxon>Sordariomycetidae</taxon>
        <taxon>Sordariales</taxon>
        <taxon>Chaetomiaceae</taxon>
        <taxon>Chaetomidium</taxon>
    </lineage>
</organism>
<dbReference type="GO" id="GO:0016787">
    <property type="term" value="F:hydrolase activity"/>
    <property type="evidence" value="ECO:0007669"/>
    <property type="project" value="UniProtKB-KW"/>
</dbReference>
<dbReference type="AlphaFoldDB" id="A0AAN6VJ93"/>
<dbReference type="Pfam" id="PF00561">
    <property type="entry name" value="Abhydrolase_1"/>
    <property type="match status" value="1"/>
</dbReference>
<reference evidence="6" key="1">
    <citation type="journal article" date="2023" name="Mol. Phylogenet. Evol.">
        <title>Genome-scale phylogeny and comparative genomics of the fungal order Sordariales.</title>
        <authorList>
            <person name="Hensen N."/>
            <person name="Bonometti L."/>
            <person name="Westerberg I."/>
            <person name="Brannstrom I.O."/>
            <person name="Guillou S."/>
            <person name="Cros-Aarteil S."/>
            <person name="Calhoun S."/>
            <person name="Haridas S."/>
            <person name="Kuo A."/>
            <person name="Mondo S."/>
            <person name="Pangilinan J."/>
            <person name="Riley R."/>
            <person name="LaButti K."/>
            <person name="Andreopoulos B."/>
            <person name="Lipzen A."/>
            <person name="Chen C."/>
            <person name="Yan M."/>
            <person name="Daum C."/>
            <person name="Ng V."/>
            <person name="Clum A."/>
            <person name="Steindorff A."/>
            <person name="Ohm R.A."/>
            <person name="Martin F."/>
            <person name="Silar P."/>
            <person name="Natvig D.O."/>
            <person name="Lalanne C."/>
            <person name="Gautier V."/>
            <person name="Ament-Velasquez S.L."/>
            <person name="Kruys A."/>
            <person name="Hutchinson M.I."/>
            <person name="Powell A.J."/>
            <person name="Barry K."/>
            <person name="Miller A.N."/>
            <person name="Grigoriev I.V."/>
            <person name="Debuchy R."/>
            <person name="Gladieux P."/>
            <person name="Hiltunen Thoren M."/>
            <person name="Johannesson H."/>
        </authorList>
    </citation>
    <scope>NUCLEOTIDE SEQUENCE</scope>
    <source>
        <strain evidence="6">CBS 538.74</strain>
    </source>
</reference>
<keyword evidence="3" id="KW-0732">Signal</keyword>
<evidence type="ECO:0000256" key="3">
    <source>
        <dbReference type="SAM" id="SignalP"/>
    </source>
</evidence>
<reference evidence="6" key="2">
    <citation type="submission" date="2023-05" db="EMBL/GenBank/DDBJ databases">
        <authorList>
            <consortium name="Lawrence Berkeley National Laboratory"/>
            <person name="Steindorff A."/>
            <person name="Hensen N."/>
            <person name="Bonometti L."/>
            <person name="Westerberg I."/>
            <person name="Brannstrom I.O."/>
            <person name="Guillou S."/>
            <person name="Cros-Aarteil S."/>
            <person name="Calhoun S."/>
            <person name="Haridas S."/>
            <person name="Kuo A."/>
            <person name="Mondo S."/>
            <person name="Pangilinan J."/>
            <person name="Riley R."/>
            <person name="Labutti K."/>
            <person name="Andreopoulos B."/>
            <person name="Lipzen A."/>
            <person name="Chen C."/>
            <person name="Yanf M."/>
            <person name="Daum C."/>
            <person name="Ng V."/>
            <person name="Clum A."/>
            <person name="Ohm R."/>
            <person name="Martin F."/>
            <person name="Silar P."/>
            <person name="Natvig D."/>
            <person name="Lalanne C."/>
            <person name="Gautier V."/>
            <person name="Ament-Velasquez S.L."/>
            <person name="Kruys A."/>
            <person name="Hutchinson M.I."/>
            <person name="Powell A.J."/>
            <person name="Barry K."/>
            <person name="Miller A.N."/>
            <person name="Grigoriev I.V."/>
            <person name="Debuchy R."/>
            <person name="Gladieux P."/>
            <person name="Thoren M.H."/>
            <person name="Johannesson H."/>
        </authorList>
    </citation>
    <scope>NUCLEOTIDE SEQUENCE</scope>
    <source>
        <strain evidence="6">CBS 538.74</strain>
    </source>
</reference>